<keyword evidence="2" id="KW-0812">Transmembrane</keyword>
<feature type="region of interest" description="Disordered" evidence="1">
    <location>
        <begin position="339"/>
        <end position="366"/>
    </location>
</feature>
<feature type="transmembrane region" description="Helical" evidence="2">
    <location>
        <begin position="225"/>
        <end position="246"/>
    </location>
</feature>
<dbReference type="Proteomes" id="UP001256673">
    <property type="component" value="Unassembled WGS sequence"/>
</dbReference>
<feature type="transmembrane region" description="Helical" evidence="2">
    <location>
        <begin position="267"/>
        <end position="292"/>
    </location>
</feature>
<proteinExistence type="predicted"/>
<keyword evidence="4" id="KW-1185">Reference proteome</keyword>
<dbReference type="InterPro" id="IPR019533">
    <property type="entry name" value="Peptidase_S26"/>
</dbReference>
<reference evidence="3 4" key="1">
    <citation type="submission" date="2023-09" db="EMBL/GenBank/DDBJ databases">
        <title>Microbacterium fusihabitans sp. nov., Microbacterium phycihabitans sp. nov., and Microbacterium cervinum sp. nov., isolated from dried seaweeds of beach.</title>
        <authorList>
            <person name="Lee S.D."/>
        </authorList>
    </citation>
    <scope>NUCLEOTIDE SEQUENCE [LARGE SCALE GENOMIC DNA]</scope>
    <source>
        <strain evidence="3 4">KSW2-21</strain>
    </source>
</reference>
<sequence length="547" mass="58080">MAVVIALLAVAIATVLGATGTRLFVVETPSMAEAAPVGTLVVTEPRSHYDVGDVVTYTHDDRTITHRIVETDGDVFRTRGDLNGSADPWDVRPDQIIGAATLIAPGLGFVLKAAPWLLLGAALVETLARARSGRRAWAWSVRLTGWAVVITALTFWLRPWFNMVLLDFRAADSGDGALMHVVNTGILPLLVDTTRLISGEQATVLSTHRIASGAYSLTPVPDPDLPARILLVLLCLLPFFASLLICESDVVPAGGVRVRADRRARTVLVPVAIATLVAVIALTCVGGSQAALSASIRNTSDTAGAINQDCRFAVTRLAAENPSDLYAAYAMSATSTASETDISGHGRTGTWRKPPTTSGSVGCRRDSPARSVTFDGSQCLYVPGQLDPQTYSLEAWFSTTSAPSGKIVGFGTDPAPENENHWDRHIYLDATGRIVYGNFPDAFALIATPAGRSYADGAWHAVVATLSSSGMQLYVDGALVGTDGATRGQWYDGYWKFGCGKTDFWTSQTGPAASDPAFFTGSIQYGAIYDRVLTAAEVEDHWLAGTG</sequence>
<feature type="transmembrane region" description="Helical" evidence="2">
    <location>
        <begin position="136"/>
        <end position="157"/>
    </location>
</feature>
<keyword evidence="2" id="KW-0472">Membrane</keyword>
<accession>A0ABU3RSQ6</accession>
<comment type="caution">
    <text evidence="3">The sequence shown here is derived from an EMBL/GenBank/DDBJ whole genome shotgun (WGS) entry which is preliminary data.</text>
</comment>
<dbReference type="Pfam" id="PF13385">
    <property type="entry name" value="Laminin_G_3"/>
    <property type="match status" value="1"/>
</dbReference>
<dbReference type="InterPro" id="IPR013320">
    <property type="entry name" value="ConA-like_dom_sf"/>
</dbReference>
<dbReference type="Gene3D" id="2.60.120.200">
    <property type="match status" value="1"/>
</dbReference>
<evidence type="ECO:0000256" key="1">
    <source>
        <dbReference type="SAM" id="MobiDB-lite"/>
    </source>
</evidence>
<feature type="transmembrane region" description="Helical" evidence="2">
    <location>
        <begin position="96"/>
        <end position="124"/>
    </location>
</feature>
<dbReference type="CDD" id="cd06530">
    <property type="entry name" value="S26_SPase_I"/>
    <property type="match status" value="1"/>
</dbReference>
<gene>
    <name evidence="3" type="ORF">RWH43_03705</name>
</gene>
<evidence type="ECO:0000313" key="3">
    <source>
        <dbReference type="EMBL" id="MDU0325859.1"/>
    </source>
</evidence>
<dbReference type="SUPFAM" id="SSF49899">
    <property type="entry name" value="Concanavalin A-like lectins/glucanases"/>
    <property type="match status" value="1"/>
</dbReference>
<dbReference type="EMBL" id="JAWDIU010000001">
    <property type="protein sequence ID" value="MDU0325859.1"/>
    <property type="molecule type" value="Genomic_DNA"/>
</dbReference>
<evidence type="ECO:0000313" key="4">
    <source>
        <dbReference type="Proteomes" id="UP001256673"/>
    </source>
</evidence>
<evidence type="ECO:0000256" key="2">
    <source>
        <dbReference type="SAM" id="Phobius"/>
    </source>
</evidence>
<keyword evidence="2" id="KW-1133">Transmembrane helix</keyword>
<name>A0ABU3RSQ6_9MICO</name>
<organism evidence="3 4">
    <name type="scientific">Microbacterium algihabitans</name>
    <dbReference type="NCBI Taxonomy" id="3075992"/>
    <lineage>
        <taxon>Bacteria</taxon>
        <taxon>Bacillati</taxon>
        <taxon>Actinomycetota</taxon>
        <taxon>Actinomycetes</taxon>
        <taxon>Micrococcales</taxon>
        <taxon>Microbacteriaceae</taxon>
        <taxon>Microbacterium</taxon>
    </lineage>
</organism>
<dbReference type="RefSeq" id="WP_144829964.1">
    <property type="nucleotide sequence ID" value="NZ_JAWDIU010000001.1"/>
</dbReference>
<protein>
    <submittedName>
        <fullName evidence="3">LamG-like jellyroll fold domain-containing protein</fullName>
    </submittedName>
</protein>